<dbReference type="GO" id="GO:0005886">
    <property type="term" value="C:plasma membrane"/>
    <property type="evidence" value="ECO:0007669"/>
    <property type="project" value="UniProtKB-SubCell"/>
</dbReference>
<evidence type="ECO:0000256" key="7">
    <source>
        <dbReference type="SAM" id="Phobius"/>
    </source>
</evidence>
<feature type="transmembrane region" description="Helical" evidence="7">
    <location>
        <begin position="45"/>
        <end position="64"/>
    </location>
</feature>
<dbReference type="RefSeq" id="WP_079411309.1">
    <property type="nucleotide sequence ID" value="NZ_MZGW01000002.1"/>
</dbReference>
<protein>
    <submittedName>
        <fullName evidence="8">Putative chromate transport protein</fullName>
    </submittedName>
</protein>
<feature type="transmembrane region" description="Helical" evidence="7">
    <location>
        <begin position="71"/>
        <end position="96"/>
    </location>
</feature>
<evidence type="ECO:0000313" key="8">
    <source>
        <dbReference type="EMBL" id="OPJ56316.1"/>
    </source>
</evidence>
<name>A0A1V4I8P9_9FIRM</name>
<comment type="caution">
    <text evidence="8">The sequence shown here is derived from an EMBL/GenBank/DDBJ whole genome shotgun (WGS) entry which is preliminary data.</text>
</comment>
<comment type="subcellular location">
    <subcellularLocation>
        <location evidence="1">Cell membrane</location>
        <topology evidence="1">Multi-pass membrane protein</topology>
    </subcellularLocation>
</comment>
<keyword evidence="5 7" id="KW-1133">Transmembrane helix</keyword>
<gene>
    <name evidence="8" type="primary">srpC_2</name>
    <name evidence="8" type="ORF">CLOTH_07200</name>
</gene>
<sequence>MLDLFITFLRIGFFTFGGGYAMIPIIEKELVINKKLISSEEFLDYISVAQSFPGAIAVNLSLLLGYRFYKVLGSLLCLLGVVLPSFISILILAYYYNLTKNSQVLKGFFYGVRPVVVSLLIYSFWNLAKKMDKTKFNIMFVISSFVIVTFLNINPIWVILIGGFTGLCILSRT</sequence>
<evidence type="ECO:0000256" key="4">
    <source>
        <dbReference type="ARBA" id="ARBA00022692"/>
    </source>
</evidence>
<dbReference type="EMBL" id="MZGW01000002">
    <property type="protein sequence ID" value="OPJ56316.1"/>
    <property type="molecule type" value="Genomic_DNA"/>
</dbReference>
<dbReference type="OrthoDB" id="9788907at2"/>
<evidence type="ECO:0000256" key="6">
    <source>
        <dbReference type="ARBA" id="ARBA00023136"/>
    </source>
</evidence>
<comment type="similarity">
    <text evidence="2">Belongs to the chromate ion transporter (CHR) (TC 2.A.51) family.</text>
</comment>
<reference evidence="8 9" key="1">
    <citation type="submission" date="2017-03" db="EMBL/GenBank/DDBJ databases">
        <title>Genome sequence of Clostridium thermoalcaliphilum DSM 7309.</title>
        <authorList>
            <person name="Poehlein A."/>
            <person name="Daniel R."/>
        </authorList>
    </citation>
    <scope>NUCLEOTIDE SEQUENCE [LARGE SCALE GENOMIC DNA]</scope>
    <source>
        <strain evidence="8 9">DSM 7309</strain>
    </source>
</reference>
<keyword evidence="9" id="KW-1185">Reference proteome</keyword>
<evidence type="ECO:0000313" key="9">
    <source>
        <dbReference type="Proteomes" id="UP000190140"/>
    </source>
</evidence>
<evidence type="ECO:0000256" key="1">
    <source>
        <dbReference type="ARBA" id="ARBA00004651"/>
    </source>
</evidence>
<accession>A0A1V4I8P9</accession>
<dbReference type="InterPro" id="IPR003370">
    <property type="entry name" value="Chromate_transpt"/>
</dbReference>
<dbReference type="PANTHER" id="PTHR43663:SF2">
    <property type="entry name" value="CHROMATE TRANSPORT PROTEIN-RELATED"/>
    <property type="match status" value="1"/>
</dbReference>
<evidence type="ECO:0000256" key="3">
    <source>
        <dbReference type="ARBA" id="ARBA00022475"/>
    </source>
</evidence>
<dbReference type="Pfam" id="PF02417">
    <property type="entry name" value="Chromate_transp"/>
    <property type="match status" value="1"/>
</dbReference>
<dbReference type="InterPro" id="IPR052518">
    <property type="entry name" value="CHR_Transporter"/>
</dbReference>
<proteinExistence type="inferred from homology"/>
<keyword evidence="3" id="KW-1003">Cell membrane</keyword>
<keyword evidence="4 7" id="KW-0812">Transmembrane</keyword>
<dbReference type="GO" id="GO:0015109">
    <property type="term" value="F:chromate transmembrane transporter activity"/>
    <property type="evidence" value="ECO:0007669"/>
    <property type="project" value="InterPro"/>
</dbReference>
<organism evidence="8 9">
    <name type="scientific">Alkalithermobacter paradoxus</name>
    <dbReference type="NCBI Taxonomy" id="29349"/>
    <lineage>
        <taxon>Bacteria</taxon>
        <taxon>Bacillati</taxon>
        <taxon>Bacillota</taxon>
        <taxon>Clostridia</taxon>
        <taxon>Peptostreptococcales</taxon>
        <taxon>Tepidibacteraceae</taxon>
        <taxon>Alkalithermobacter</taxon>
    </lineage>
</organism>
<dbReference type="STRING" id="29349.CLOTH_07200"/>
<dbReference type="AlphaFoldDB" id="A0A1V4I8P9"/>
<dbReference type="Proteomes" id="UP000190140">
    <property type="component" value="Unassembled WGS sequence"/>
</dbReference>
<dbReference type="PANTHER" id="PTHR43663">
    <property type="entry name" value="CHROMATE TRANSPORT PROTEIN-RELATED"/>
    <property type="match status" value="1"/>
</dbReference>
<evidence type="ECO:0000256" key="5">
    <source>
        <dbReference type="ARBA" id="ARBA00022989"/>
    </source>
</evidence>
<evidence type="ECO:0000256" key="2">
    <source>
        <dbReference type="ARBA" id="ARBA00005262"/>
    </source>
</evidence>
<feature type="transmembrane region" description="Helical" evidence="7">
    <location>
        <begin position="108"/>
        <end position="128"/>
    </location>
</feature>
<feature type="transmembrane region" description="Helical" evidence="7">
    <location>
        <begin position="140"/>
        <end position="164"/>
    </location>
</feature>
<keyword evidence="6 7" id="KW-0472">Membrane</keyword>